<proteinExistence type="predicted"/>
<name>A0ABV6QIF0_9ACTN</name>
<dbReference type="PANTHER" id="PTHR35446">
    <property type="entry name" value="SI:CH211-175M2.5"/>
    <property type="match status" value="1"/>
</dbReference>
<dbReference type="EMBL" id="JBHLTC010000011">
    <property type="protein sequence ID" value="MFC0624295.1"/>
    <property type="molecule type" value="Genomic_DNA"/>
</dbReference>
<dbReference type="SUPFAM" id="SSF69118">
    <property type="entry name" value="AhpD-like"/>
    <property type="match status" value="1"/>
</dbReference>
<evidence type="ECO:0000313" key="1">
    <source>
        <dbReference type="EMBL" id="MFC0624295.1"/>
    </source>
</evidence>
<comment type="caution">
    <text evidence="1">The sequence shown here is derived from an EMBL/GenBank/DDBJ whole genome shotgun (WGS) entry which is preliminary data.</text>
</comment>
<accession>A0ABV6QIF0</accession>
<protein>
    <submittedName>
        <fullName evidence="1">Carboxymuconolactone decarboxylase family protein</fullName>
    </submittedName>
</protein>
<dbReference type="Gene3D" id="1.20.1290.10">
    <property type="entry name" value="AhpD-like"/>
    <property type="match status" value="1"/>
</dbReference>
<organism evidence="1 2">
    <name type="scientific">Kribbella deserti</name>
    <dbReference type="NCBI Taxonomy" id="1926257"/>
    <lineage>
        <taxon>Bacteria</taxon>
        <taxon>Bacillati</taxon>
        <taxon>Actinomycetota</taxon>
        <taxon>Actinomycetes</taxon>
        <taxon>Propionibacteriales</taxon>
        <taxon>Kribbellaceae</taxon>
        <taxon>Kribbella</taxon>
    </lineage>
</organism>
<dbReference type="Proteomes" id="UP001589890">
    <property type="component" value="Unassembled WGS sequence"/>
</dbReference>
<evidence type="ECO:0000313" key="2">
    <source>
        <dbReference type="Proteomes" id="UP001589890"/>
    </source>
</evidence>
<sequence length="200" mass="21149">MTTSFLPEPDGEPTPEARQLYDDDLAGLGYVMNASRLWAHQAAAHDALFGLLGQCAEAANLDDRRRGILITATASTLGDSYCSLAWGTKLADPSLAASLLQASDDRVEGLDDAERAMAAWARKVVRDPNGTRQSDVQELKAAGFTDAEIVAITLFVALRMAFSTVNDALGARPDAAYRATAPAEVLAAVNYGRPIAPGPT</sequence>
<dbReference type="PANTHER" id="PTHR35446:SF2">
    <property type="entry name" value="CARBOXYMUCONOLACTONE DECARBOXYLASE-LIKE DOMAIN-CONTAINING PROTEIN"/>
    <property type="match status" value="1"/>
</dbReference>
<reference evidence="1 2" key="1">
    <citation type="submission" date="2024-09" db="EMBL/GenBank/DDBJ databases">
        <authorList>
            <person name="Sun Q."/>
            <person name="Mori K."/>
        </authorList>
    </citation>
    <scope>NUCLEOTIDE SEQUENCE [LARGE SCALE GENOMIC DNA]</scope>
    <source>
        <strain evidence="1 2">CGMCC 1.15906</strain>
    </source>
</reference>
<keyword evidence="2" id="KW-1185">Reference proteome</keyword>
<dbReference type="InterPro" id="IPR029032">
    <property type="entry name" value="AhpD-like"/>
</dbReference>
<gene>
    <name evidence="1" type="ORF">ACFFGN_09500</name>
</gene>
<dbReference type="RefSeq" id="WP_380045450.1">
    <property type="nucleotide sequence ID" value="NZ_JBHLTC010000011.1"/>
</dbReference>